<name>A0A371F5L3_MUCPR</name>
<dbReference type="OrthoDB" id="911638at2759"/>
<organism evidence="1 2">
    <name type="scientific">Mucuna pruriens</name>
    <name type="common">Velvet bean</name>
    <name type="synonym">Dolichos pruriens</name>
    <dbReference type="NCBI Taxonomy" id="157652"/>
    <lineage>
        <taxon>Eukaryota</taxon>
        <taxon>Viridiplantae</taxon>
        <taxon>Streptophyta</taxon>
        <taxon>Embryophyta</taxon>
        <taxon>Tracheophyta</taxon>
        <taxon>Spermatophyta</taxon>
        <taxon>Magnoliopsida</taxon>
        <taxon>eudicotyledons</taxon>
        <taxon>Gunneridae</taxon>
        <taxon>Pentapetalae</taxon>
        <taxon>rosids</taxon>
        <taxon>fabids</taxon>
        <taxon>Fabales</taxon>
        <taxon>Fabaceae</taxon>
        <taxon>Papilionoideae</taxon>
        <taxon>50 kb inversion clade</taxon>
        <taxon>NPAAA clade</taxon>
        <taxon>indigoferoid/millettioid clade</taxon>
        <taxon>Phaseoleae</taxon>
        <taxon>Mucuna</taxon>
    </lineage>
</organism>
<gene>
    <name evidence="1" type="ORF">CR513_46808</name>
</gene>
<comment type="caution">
    <text evidence="1">The sequence shown here is derived from an EMBL/GenBank/DDBJ whole genome shotgun (WGS) entry which is preliminary data.</text>
</comment>
<dbReference type="Proteomes" id="UP000257109">
    <property type="component" value="Unassembled WGS sequence"/>
</dbReference>
<feature type="non-terminal residue" evidence="1">
    <location>
        <position position="1"/>
    </location>
</feature>
<reference evidence="1" key="1">
    <citation type="submission" date="2018-05" db="EMBL/GenBank/DDBJ databases">
        <title>Draft genome of Mucuna pruriens seed.</title>
        <authorList>
            <person name="Nnadi N.E."/>
            <person name="Vos R."/>
            <person name="Hasami M.H."/>
            <person name="Devisetty U.K."/>
            <person name="Aguiy J.C."/>
        </authorList>
    </citation>
    <scope>NUCLEOTIDE SEQUENCE [LARGE SCALE GENOMIC DNA]</scope>
    <source>
        <strain evidence="1">JCA_2017</strain>
    </source>
</reference>
<dbReference type="PANTHER" id="PTHR33067">
    <property type="entry name" value="RNA-DIRECTED DNA POLYMERASE-RELATED"/>
    <property type="match status" value="1"/>
</dbReference>
<dbReference type="AlphaFoldDB" id="A0A371F5L3"/>
<dbReference type="InterPro" id="IPR021109">
    <property type="entry name" value="Peptidase_aspartic_dom_sf"/>
</dbReference>
<dbReference type="PANTHER" id="PTHR33067:SF15">
    <property type="entry name" value="RNA-DIRECTED DNA POLYMERASE"/>
    <property type="match status" value="1"/>
</dbReference>
<dbReference type="Gene3D" id="2.40.70.10">
    <property type="entry name" value="Acid Proteases"/>
    <property type="match status" value="1"/>
</dbReference>
<proteinExistence type="predicted"/>
<evidence type="ECO:0000313" key="2">
    <source>
        <dbReference type="Proteomes" id="UP000257109"/>
    </source>
</evidence>
<accession>A0A371F5L3</accession>
<evidence type="ECO:0000313" key="1">
    <source>
        <dbReference type="EMBL" id="RDX73569.1"/>
    </source>
</evidence>
<sequence length="405" mass="45835">MPTSIYKSLNFGDLEPTRMTIELENRSIVFSKDVLVQVNELIFPTDFYVLDMEDELGKGSTLILGRPFLVTARTKIDVHVETLSIEFGNNLVQFNIFEAMRHPTKDPSLFGINVIDELVAEYMQLETDSAEFSNFAEDIDVIGYLGSVTDESNYDELLEVQDLFDFEDDIVDLANLDLNSEFTDSTHQVPNPNRVDQLKPRPIIGISPLHSPSIELKSLSSHLKGEIVASLKAAQEGNRVAIVRPSRNKSLNLSSTDPLYDLDPKIELTLRRLRRARNIVVNNSSNSNSVLNFNQFYTDHSAFSSNIVVEPGEMEINDRTLKELATPDVYPQLEPAQTYELKSGLIHLLPKFHGLAGEDPDKHLKEFHVGILEDYIKMKAFPFSLDGAAKDWLYLQPVLFNTWEI</sequence>
<keyword evidence="2" id="KW-1185">Reference proteome</keyword>
<dbReference type="EMBL" id="QJKJ01010480">
    <property type="protein sequence ID" value="RDX73569.1"/>
    <property type="molecule type" value="Genomic_DNA"/>
</dbReference>
<protein>
    <recommendedName>
        <fullName evidence="3">Reverse transcriptase domain-containing protein</fullName>
    </recommendedName>
</protein>
<evidence type="ECO:0008006" key="3">
    <source>
        <dbReference type="Google" id="ProtNLM"/>
    </source>
</evidence>